<feature type="binding site" evidence="9">
    <location>
        <position position="313"/>
    </location>
    <ligand>
        <name>[4Fe-4S] cluster</name>
        <dbReference type="ChEBI" id="CHEBI:49883"/>
    </ligand>
</feature>
<comment type="domain">
    <text evidence="9">The N-terminal domain has structural similarity with S-adenosyl-L-methionine-dependent methyltransferases, but does not bind S-adenosyl-L-methionine. It is required for correct assembly of the 2 Fe-S clusters.</text>
</comment>
<proteinExistence type="inferred from homology"/>
<comment type="cofactor">
    <cofactor evidence="9">
        <name>[2Fe-2S] cluster</name>
        <dbReference type="ChEBI" id="CHEBI:190135"/>
    </cofactor>
</comment>
<dbReference type="PANTHER" id="PTHR13273">
    <property type="entry name" value="ANAMORSIN"/>
    <property type="match status" value="1"/>
</dbReference>
<evidence type="ECO:0000256" key="8">
    <source>
        <dbReference type="ARBA" id="ARBA00023128"/>
    </source>
</evidence>
<feature type="compositionally biased region" description="Low complexity" evidence="10">
    <location>
        <begin position="163"/>
        <end position="185"/>
    </location>
</feature>
<evidence type="ECO:0000259" key="11">
    <source>
        <dbReference type="Pfam" id="PF05093"/>
    </source>
</evidence>
<feature type="binding site" evidence="9">
    <location>
        <position position="321"/>
    </location>
    <ligand>
        <name>[4Fe-4S] cluster</name>
        <dbReference type="ChEBI" id="CHEBI:49883"/>
    </ligand>
</feature>
<feature type="binding site" evidence="9">
    <location>
        <position position="255"/>
    </location>
    <ligand>
        <name>[2Fe-2S] cluster</name>
        <dbReference type="ChEBI" id="CHEBI:190135"/>
    </ligand>
</feature>
<reference evidence="13 14" key="1">
    <citation type="journal article" date="2018" name="Front. Microbiol.">
        <title>Prospects for Fungal Bioremediation of Acidic Radioactive Waste Sites: Characterization and Genome Sequence of Rhodotorula taiwanensis MD1149.</title>
        <authorList>
            <person name="Tkavc R."/>
            <person name="Matrosova V.Y."/>
            <person name="Grichenko O.E."/>
            <person name="Gostincar C."/>
            <person name="Volpe R.P."/>
            <person name="Klimenkova P."/>
            <person name="Gaidamakova E.K."/>
            <person name="Zhou C.E."/>
            <person name="Stewart B.J."/>
            <person name="Lyman M.G."/>
            <person name="Malfatti S.A."/>
            <person name="Rubinfeld B."/>
            <person name="Courtot M."/>
            <person name="Singh J."/>
            <person name="Dalgard C.L."/>
            <person name="Hamilton T."/>
            <person name="Frey K.G."/>
            <person name="Gunde-Cimerman N."/>
            <person name="Dugan L."/>
            <person name="Daly M.J."/>
        </authorList>
    </citation>
    <scope>NUCLEOTIDE SEQUENCE [LARGE SCALE GENOMIC DNA]</scope>
    <source>
        <strain evidence="13 14">MD1149</strain>
    </source>
</reference>
<protein>
    <submittedName>
        <fullName evidence="13">Uncharacterized protein</fullName>
    </submittedName>
</protein>
<keyword evidence="3 9" id="KW-0004">4Fe-4S</keyword>
<dbReference type="GO" id="GO:0016226">
    <property type="term" value="P:iron-sulfur cluster assembly"/>
    <property type="evidence" value="ECO:0007669"/>
    <property type="project" value="UniProtKB-UniRule"/>
</dbReference>
<feature type="domain" description="Fe-S cluster assembly protein Dre2 N-terminal" evidence="12">
    <location>
        <begin position="38"/>
        <end position="160"/>
    </location>
</feature>
<evidence type="ECO:0000313" key="13">
    <source>
        <dbReference type="EMBL" id="POY71315.1"/>
    </source>
</evidence>
<dbReference type="Pfam" id="PF05093">
    <property type="entry name" value="CIAPIN1"/>
    <property type="match status" value="1"/>
</dbReference>
<dbReference type="HAMAP" id="MF_03115">
    <property type="entry name" value="Anamorsin"/>
    <property type="match status" value="1"/>
</dbReference>
<keyword evidence="14" id="KW-1185">Reference proteome</keyword>
<feature type="binding site" evidence="9">
    <location>
        <position position="324"/>
    </location>
    <ligand>
        <name>[4Fe-4S] cluster</name>
        <dbReference type="ChEBI" id="CHEBI:49883"/>
    </ligand>
</feature>
<comment type="subcellular location">
    <subcellularLocation>
        <location evidence="9">Cytoplasm</location>
    </subcellularLocation>
    <subcellularLocation>
        <location evidence="9">Mitochondrion intermembrane space</location>
    </subcellularLocation>
</comment>
<comment type="domain">
    <text evidence="9">The twin Cx2C motifs are involved in the recognition by the mitochondrial MIA40-ERV1 disulfide relay system. The formation of 2 disulfide bonds in the Cx2C motifs through dithiol/disulfide exchange reactions effectively traps the protein in the mitochondrial intermembrane space.</text>
</comment>
<feature type="short sequence motif" description="Cx2C motif 2" evidence="9">
    <location>
        <begin position="321"/>
        <end position="324"/>
    </location>
</feature>
<feature type="short sequence motif" description="Cx2C motif 1" evidence="9">
    <location>
        <begin position="310"/>
        <end position="313"/>
    </location>
</feature>
<dbReference type="InterPro" id="IPR046408">
    <property type="entry name" value="CIAPIN1"/>
</dbReference>
<evidence type="ECO:0000256" key="4">
    <source>
        <dbReference type="ARBA" id="ARBA00022490"/>
    </source>
</evidence>
<keyword evidence="4 9" id="KW-0963">Cytoplasm</keyword>
<evidence type="ECO:0000259" key="12">
    <source>
        <dbReference type="Pfam" id="PF16803"/>
    </source>
</evidence>
<evidence type="ECO:0000256" key="10">
    <source>
        <dbReference type="SAM" id="MobiDB-lite"/>
    </source>
</evidence>
<keyword evidence="8 9" id="KW-0496">Mitochondrion</keyword>
<comment type="similarity">
    <text evidence="2 9">Belongs to the anamorsin family.</text>
</comment>
<feature type="binding site" evidence="9">
    <location>
        <position position="253"/>
    </location>
    <ligand>
        <name>[2Fe-2S] cluster</name>
        <dbReference type="ChEBI" id="CHEBI:190135"/>
    </ligand>
</feature>
<evidence type="ECO:0000256" key="6">
    <source>
        <dbReference type="ARBA" id="ARBA00023004"/>
    </source>
</evidence>
<dbReference type="STRING" id="741276.A0A2S5B3J6"/>
<dbReference type="EMBL" id="PJQD01000085">
    <property type="protein sequence ID" value="POY71315.1"/>
    <property type="molecule type" value="Genomic_DNA"/>
</dbReference>
<keyword evidence="9" id="KW-0001">2Fe-2S</keyword>
<dbReference type="Pfam" id="PF16803">
    <property type="entry name" value="DRE2_N"/>
    <property type="match status" value="1"/>
</dbReference>
<keyword evidence="6 9" id="KW-0408">Iron</keyword>
<dbReference type="GO" id="GO:0005758">
    <property type="term" value="C:mitochondrial intermembrane space"/>
    <property type="evidence" value="ECO:0007669"/>
    <property type="project" value="UniProtKB-SubCell"/>
</dbReference>
<dbReference type="GO" id="GO:0009055">
    <property type="term" value="F:electron transfer activity"/>
    <property type="evidence" value="ECO:0007669"/>
    <property type="project" value="UniProtKB-UniRule"/>
</dbReference>
<sequence length="346" mass="35423">MAPLALFGDDLDMNGTPTAVGESLATPAAEPPRADILVVASQLAAQDGSYQALVTELSQKGKVEMQMVDRIMEGATSLSAGQYKDVAVLLPANLVTSSLLTLLEPALAPGGSIEVRGEAADSEEILGELTLVGFSGANKTSNAVVAVKPASTSSAPLSLKRPASSLDPSASGSASSSALPATGSAVPLPGRTSRAAKASLWAFTTAAASSSSGVATPTIDESTLLTKEDLERPTLVQRADCDVKRTRRACKDCTCGLREILLDEKEQDDLVEAGFAAQPNTTAGNASTDAVGQKKKPAARKIKSGVTSSCGNCYLGDAFRCGSCPYLGMPAFEPGQKVKIGGMDDL</sequence>
<feature type="domain" description="Anamorsin C-terminal" evidence="11">
    <location>
        <begin position="236"/>
        <end position="340"/>
    </location>
</feature>
<evidence type="ECO:0000256" key="9">
    <source>
        <dbReference type="HAMAP-Rule" id="MF_03115"/>
    </source>
</evidence>
<evidence type="ECO:0000256" key="7">
    <source>
        <dbReference type="ARBA" id="ARBA00023014"/>
    </source>
</evidence>
<feature type="region of interest" description="Disordered" evidence="10">
    <location>
        <begin position="154"/>
        <end position="190"/>
    </location>
</feature>
<dbReference type="AlphaFoldDB" id="A0A2S5B3J6"/>
<organism evidence="13 14">
    <name type="scientific">Rhodotorula taiwanensis</name>
    <dbReference type="NCBI Taxonomy" id="741276"/>
    <lineage>
        <taxon>Eukaryota</taxon>
        <taxon>Fungi</taxon>
        <taxon>Dikarya</taxon>
        <taxon>Basidiomycota</taxon>
        <taxon>Pucciniomycotina</taxon>
        <taxon>Microbotryomycetes</taxon>
        <taxon>Sporidiobolales</taxon>
        <taxon>Sporidiobolaceae</taxon>
        <taxon>Rhodotorula</taxon>
    </lineage>
</organism>
<evidence type="ECO:0000256" key="5">
    <source>
        <dbReference type="ARBA" id="ARBA00022723"/>
    </source>
</evidence>
<feature type="binding site" evidence="9">
    <location>
        <position position="250"/>
    </location>
    <ligand>
        <name>[2Fe-2S] cluster</name>
        <dbReference type="ChEBI" id="CHEBI:190135"/>
    </ligand>
</feature>
<comment type="caution">
    <text evidence="9">Lacks conserved residue(s) required for the propagation of feature annotation.</text>
</comment>
<dbReference type="GO" id="GO:0046872">
    <property type="term" value="F:metal ion binding"/>
    <property type="evidence" value="ECO:0007669"/>
    <property type="project" value="UniProtKB-KW"/>
</dbReference>
<keyword evidence="5 9" id="KW-0479">Metal-binding</keyword>
<keyword evidence="7 9" id="KW-0411">Iron-sulfur</keyword>
<dbReference type="Proteomes" id="UP000237144">
    <property type="component" value="Unassembled WGS sequence"/>
</dbReference>
<gene>
    <name evidence="13" type="ORF">BMF94_5627</name>
</gene>
<evidence type="ECO:0000256" key="3">
    <source>
        <dbReference type="ARBA" id="ARBA00022485"/>
    </source>
</evidence>
<dbReference type="InterPro" id="IPR007785">
    <property type="entry name" value="Anamorsin"/>
</dbReference>
<comment type="caution">
    <text evidence="13">The sequence shown here is derived from an EMBL/GenBank/DDBJ whole genome shotgun (WGS) entry which is preliminary data.</text>
</comment>
<dbReference type="InterPro" id="IPR031838">
    <property type="entry name" value="Dre2_N"/>
</dbReference>
<dbReference type="GO" id="GO:0051539">
    <property type="term" value="F:4 iron, 4 sulfur cluster binding"/>
    <property type="evidence" value="ECO:0007669"/>
    <property type="project" value="UniProtKB-KW"/>
</dbReference>
<name>A0A2S5B3J6_9BASI</name>
<dbReference type="OrthoDB" id="311633at2759"/>
<dbReference type="PANTHER" id="PTHR13273:SF14">
    <property type="entry name" value="ANAMORSIN"/>
    <property type="match status" value="1"/>
</dbReference>
<evidence type="ECO:0000313" key="14">
    <source>
        <dbReference type="Proteomes" id="UP000237144"/>
    </source>
</evidence>
<comment type="cofactor">
    <cofactor evidence="1 9">
        <name>[4Fe-4S] cluster</name>
        <dbReference type="ChEBI" id="CHEBI:49883"/>
    </cofactor>
</comment>
<dbReference type="GO" id="GO:0051537">
    <property type="term" value="F:2 iron, 2 sulfur cluster binding"/>
    <property type="evidence" value="ECO:0007669"/>
    <property type="project" value="UniProtKB-UniRule"/>
</dbReference>
<comment type="domain">
    <text evidence="9">The C-terminal domain binds 2 Fe-S clusters but is otherwise mostly in an intrinsically disordered conformation.</text>
</comment>
<evidence type="ECO:0000256" key="1">
    <source>
        <dbReference type="ARBA" id="ARBA00001966"/>
    </source>
</evidence>
<feature type="binding site" evidence="9">
    <location>
        <position position="241"/>
    </location>
    <ligand>
        <name>[2Fe-2S] cluster</name>
        <dbReference type="ChEBI" id="CHEBI:190135"/>
    </ligand>
</feature>
<evidence type="ECO:0000256" key="2">
    <source>
        <dbReference type="ARBA" id="ARBA00008169"/>
    </source>
</evidence>
<feature type="region of interest" description="Fe-S binding site B" evidence="9">
    <location>
        <begin position="310"/>
        <end position="324"/>
    </location>
</feature>
<feature type="binding site" evidence="9">
    <location>
        <position position="310"/>
    </location>
    <ligand>
        <name>[4Fe-4S] cluster</name>
        <dbReference type="ChEBI" id="CHEBI:49883"/>
    </ligand>
</feature>
<accession>A0A2S5B3J6</accession>